<dbReference type="EMBL" id="RAPE01000005">
    <property type="protein sequence ID" value="RKF13031.1"/>
    <property type="molecule type" value="Genomic_DNA"/>
</dbReference>
<proteinExistence type="predicted"/>
<name>A0A3A8ASD8_9RHOB</name>
<keyword evidence="1" id="KW-0282">Flagellum</keyword>
<dbReference type="Proteomes" id="UP000281128">
    <property type="component" value="Unassembled WGS sequence"/>
</dbReference>
<keyword evidence="1" id="KW-0969">Cilium</keyword>
<dbReference type="RefSeq" id="WP_121168644.1">
    <property type="nucleotide sequence ID" value="NZ_RAPE01000005.1"/>
</dbReference>
<reference evidence="1 2" key="1">
    <citation type="submission" date="2018-09" db="EMBL/GenBank/DDBJ databases">
        <title>Roseovarius spongiae sp. nov., isolated from a marine sponge.</title>
        <authorList>
            <person name="Zhuang L."/>
            <person name="Luo L."/>
        </authorList>
    </citation>
    <scope>NUCLEOTIDE SEQUENCE [LARGE SCALE GENOMIC DNA]</scope>
    <source>
        <strain evidence="1 2">HN-E21</strain>
    </source>
</reference>
<gene>
    <name evidence="1" type="ORF">D6850_16145</name>
</gene>
<dbReference type="OrthoDB" id="7870971at2"/>
<evidence type="ECO:0000313" key="1">
    <source>
        <dbReference type="EMBL" id="RKF13031.1"/>
    </source>
</evidence>
<keyword evidence="1" id="KW-0966">Cell projection</keyword>
<sequence>MSIAHLLRDFGSGDPRDTISISQVSLEDERLESFEKGYKAGWDDAIKAQEGDRTRISADFAANLQDLSFTCQEAQAGLLAGLRPLLTGMVETVLPRLAHATLGVRVIELLEEQAKQAGDAPAQIVTSPADAGALESLLETVERADVTVRPEPSLGEGQVHIRVGESEARIDLDAVLREIEAAVSGFFENMDHTARAPAKERA</sequence>
<accession>A0A3A8ASD8</accession>
<organism evidence="1 2">
    <name type="scientific">Roseovarius spongiae</name>
    <dbReference type="NCBI Taxonomy" id="2320272"/>
    <lineage>
        <taxon>Bacteria</taxon>
        <taxon>Pseudomonadati</taxon>
        <taxon>Pseudomonadota</taxon>
        <taxon>Alphaproteobacteria</taxon>
        <taxon>Rhodobacterales</taxon>
        <taxon>Roseobacteraceae</taxon>
        <taxon>Roseovarius</taxon>
    </lineage>
</organism>
<protein>
    <submittedName>
        <fullName evidence="1">Flagellar biosynthesis protein</fullName>
    </submittedName>
</protein>
<comment type="caution">
    <text evidence="1">The sequence shown here is derived from an EMBL/GenBank/DDBJ whole genome shotgun (WGS) entry which is preliminary data.</text>
</comment>
<evidence type="ECO:0000313" key="2">
    <source>
        <dbReference type="Proteomes" id="UP000281128"/>
    </source>
</evidence>
<keyword evidence="2" id="KW-1185">Reference proteome</keyword>
<dbReference type="AlphaFoldDB" id="A0A3A8ASD8"/>